<feature type="domain" description="SIN1-type PH" evidence="2">
    <location>
        <begin position="338"/>
        <end position="428"/>
    </location>
</feature>
<dbReference type="Pfam" id="PF16979">
    <property type="entry name" value="SIN1_PH"/>
    <property type="match status" value="1"/>
</dbReference>
<keyword evidence="1" id="KW-0175">Coiled coil</keyword>
<protein>
    <recommendedName>
        <fullName evidence="2">SIN1-type PH domain-containing protein</fullName>
    </recommendedName>
</protein>
<dbReference type="EMBL" id="NBCO01000027">
    <property type="protein sequence ID" value="ORC86533.1"/>
    <property type="molecule type" value="Genomic_DNA"/>
</dbReference>
<evidence type="ECO:0000313" key="3">
    <source>
        <dbReference type="EMBL" id="ORC86533.1"/>
    </source>
</evidence>
<reference evidence="3 4" key="1">
    <citation type="submission" date="2017-03" db="EMBL/GenBank/DDBJ databases">
        <title>An alternative strategy for trypanosome survival in the mammalian bloodstream revealed through genome and transcriptome analysis of the ubiquitous bovine parasite Trypanosoma (Megatrypanum) theileri.</title>
        <authorList>
            <person name="Kelly S."/>
            <person name="Ivens A."/>
            <person name="Mott A."/>
            <person name="O'Neill E."/>
            <person name="Emms D."/>
            <person name="Macleod O."/>
            <person name="Voorheis P."/>
            <person name="Matthews J."/>
            <person name="Matthews K."/>
            <person name="Carrington M."/>
        </authorList>
    </citation>
    <scope>NUCLEOTIDE SEQUENCE [LARGE SCALE GENOMIC DNA]</scope>
    <source>
        <strain evidence="3">Edinburgh</strain>
    </source>
</reference>
<gene>
    <name evidence="3" type="ORF">TM35_000271230</name>
</gene>
<evidence type="ECO:0000256" key="1">
    <source>
        <dbReference type="SAM" id="Coils"/>
    </source>
</evidence>
<keyword evidence="4" id="KW-1185">Reference proteome</keyword>
<dbReference type="AlphaFoldDB" id="A0A1X0NPY0"/>
<accession>A0A1X0NPY0</accession>
<dbReference type="VEuPathDB" id="TriTrypDB:TM35_000271230"/>
<feature type="coiled-coil region" evidence="1">
    <location>
        <begin position="58"/>
        <end position="85"/>
    </location>
</feature>
<evidence type="ECO:0000259" key="2">
    <source>
        <dbReference type="Pfam" id="PF16979"/>
    </source>
</evidence>
<dbReference type="RefSeq" id="XP_028880599.1">
    <property type="nucleotide sequence ID" value="XM_029028016.1"/>
</dbReference>
<dbReference type="GeneID" id="39987796"/>
<proteinExistence type="predicted"/>
<evidence type="ECO:0000313" key="4">
    <source>
        <dbReference type="Proteomes" id="UP000192257"/>
    </source>
</evidence>
<sequence length="475" mass="53780">MIRWTVDLAGIDAEADLQRDDNMKFHIGPSSGRKEIWKPTDIARVGDGTLEPLGTVVTLSMKELIEHLEQQREEAVAENRFGQNNSGSYLGKTDAEISKGPEVRVFSTFTSPQGKRTVCTVQPKQFPFRGVDVVNAFLQQVVLPDERVSTRFSTNPRLYKLYIADEFTGEEEMVVQLDGGAQSFGCFAVQPLPAAKLFLFPQRTELLPTVAEDINLAVEVRLLESQAKPVKRQVLVPADMLAESLEQVIVNRLPGIGLVAGSLRIKYGPVELNINEYYNFGMGCGHMDVPIAERTILSLYRFGVTEVLVQGRIADENPDIAAPVEDIIINMDAEEAQTFQQFEVIRINRYGARQQRIFCVDGDRLYTMRPNLEGTSVAAVSTASKNEEKLIKDIEEVHFSPTKPKYLEIRYTRASKHEDDHIECTTAYNRALLDEKLRVLQREIRKKNDVERNQKNSETVFSRFFNRIKWGFTKS</sequence>
<organism evidence="3 4">
    <name type="scientific">Trypanosoma theileri</name>
    <dbReference type="NCBI Taxonomy" id="67003"/>
    <lineage>
        <taxon>Eukaryota</taxon>
        <taxon>Discoba</taxon>
        <taxon>Euglenozoa</taxon>
        <taxon>Kinetoplastea</taxon>
        <taxon>Metakinetoplastina</taxon>
        <taxon>Trypanosomatida</taxon>
        <taxon>Trypanosomatidae</taxon>
        <taxon>Trypanosoma</taxon>
    </lineage>
</organism>
<name>A0A1X0NPY0_9TRYP</name>
<comment type="caution">
    <text evidence="3">The sequence shown here is derived from an EMBL/GenBank/DDBJ whole genome shotgun (WGS) entry which is preliminary data.</text>
</comment>
<dbReference type="Proteomes" id="UP000192257">
    <property type="component" value="Unassembled WGS sequence"/>
</dbReference>
<dbReference type="OrthoDB" id="241990at2759"/>
<dbReference type="InterPro" id="IPR031313">
    <property type="entry name" value="Sin1_PH_dom"/>
</dbReference>